<dbReference type="AlphaFoldDB" id="J2K6A4"/>
<proteinExistence type="predicted"/>
<protein>
    <submittedName>
        <fullName evidence="2">6-pyruvoyl-tetrahydropterin synthase</fullName>
    </submittedName>
</protein>
<organism evidence="2">
    <name type="scientific">Streptomyces auratus AGR0001</name>
    <dbReference type="NCBI Taxonomy" id="1160718"/>
    <lineage>
        <taxon>Bacteria</taxon>
        <taxon>Bacillati</taxon>
        <taxon>Actinomycetota</taxon>
        <taxon>Actinomycetes</taxon>
        <taxon>Kitasatosporales</taxon>
        <taxon>Streptomycetaceae</taxon>
        <taxon>Streptomyces</taxon>
    </lineage>
</organism>
<feature type="region of interest" description="Disordered" evidence="1">
    <location>
        <begin position="266"/>
        <end position="288"/>
    </location>
</feature>
<accession>J2K6A4</accession>
<name>J2K6A4_9ACTN</name>
<sequence>MMQDLRQEVLGAFAARVVEELVRLGLFDDAAVRHEDDPVRRGAREPHLMGDHDHRHAVPGELLHDVQHLIDHLRVQRGGRLVEQHHLRVHRQRAGYRHALLLTAGELCGVLVRLGADTDPVEQRAGLLRRCRLVGPADLGLPQHHVLEHRLVREEVERLEDHADIGAQPGQLAALLRQRLPVDRDAAGVDGLQAVDRAAERRLARARGPDHDDDLTAVDRQVDVLEHVQRAEVLVHVVQHDQPVRCGRRTPGVLGHRYFAHRRVAPSSSIGEDPSNALRPASLVLSEA</sequence>
<dbReference type="STRING" id="1160718.SU9_05631"/>
<reference evidence="2" key="1">
    <citation type="journal article" date="2012" name="J. Bacteriol.">
        <title>Genome Sequence of Streptomyces auratus Strain AGR0001, a Phoslactomycin-Producing Actinomycete.</title>
        <authorList>
            <person name="Han X."/>
            <person name="Li M."/>
            <person name="Ding Z."/>
            <person name="Zhao J."/>
            <person name="Ji K."/>
            <person name="Wen M."/>
            <person name="Lu T."/>
        </authorList>
    </citation>
    <scope>NUCLEOTIDE SEQUENCE [LARGE SCALE GENOMIC DNA]</scope>
    <source>
        <strain evidence="2">AGR0001</strain>
    </source>
</reference>
<gene>
    <name evidence="2" type="ORF">SU9_05631</name>
</gene>
<evidence type="ECO:0000256" key="1">
    <source>
        <dbReference type="SAM" id="MobiDB-lite"/>
    </source>
</evidence>
<dbReference type="AntiFam" id="ANF00142">
    <property type="entry name" value="Shadow ORF (opposite yadG)"/>
</dbReference>
<dbReference type="EMBL" id="AJGV01000046">
    <property type="protein sequence ID" value="EJJ08035.1"/>
    <property type="molecule type" value="Genomic_DNA"/>
</dbReference>
<dbReference type="AntiFam" id="ANF00095">
    <property type="entry name" value="Shadow ORF (opposite ABC transporters)"/>
</dbReference>
<evidence type="ECO:0000313" key="2">
    <source>
        <dbReference type="EMBL" id="EJJ08035.1"/>
    </source>
</evidence>
<comment type="caution">
    <text evidence="2">The sequence shown here is derived from an EMBL/GenBank/DDBJ whole genome shotgun (WGS) entry which is preliminary data.</text>
</comment>
<dbReference type="HOGENOM" id="CLU_086665_0_0_11"/>
<dbReference type="eggNOG" id="ENOG50339WX">
    <property type="taxonomic scope" value="Bacteria"/>
</dbReference>